<reference evidence="5" key="1">
    <citation type="submission" date="2020-01" db="EMBL/GenBank/DDBJ databases">
        <authorList>
            <consortium name="DOE Joint Genome Institute"/>
            <person name="Haridas S."/>
            <person name="Albert R."/>
            <person name="Binder M."/>
            <person name="Bloem J."/>
            <person name="Labutti K."/>
            <person name="Salamov A."/>
            <person name="Andreopoulos B."/>
            <person name="Baker S.E."/>
            <person name="Barry K."/>
            <person name="Bills G."/>
            <person name="Bluhm B.H."/>
            <person name="Cannon C."/>
            <person name="Castanera R."/>
            <person name="Culley D.E."/>
            <person name="Daum C."/>
            <person name="Ezra D."/>
            <person name="Gonzalez J.B."/>
            <person name="Henrissat B."/>
            <person name="Kuo A."/>
            <person name="Liang C."/>
            <person name="Lipzen A."/>
            <person name="Lutzoni F."/>
            <person name="Magnuson J."/>
            <person name="Mondo S."/>
            <person name="Nolan M."/>
            <person name="Ohm R."/>
            <person name="Pangilinan J."/>
            <person name="Park H.-J."/>
            <person name="Ramirez L."/>
            <person name="Alfaro M."/>
            <person name="Sun H."/>
            <person name="Tritt A."/>
            <person name="Yoshinaga Y."/>
            <person name="Zwiers L.-H."/>
            <person name="Turgeon B.G."/>
            <person name="Goodwin S.B."/>
            <person name="Spatafora J.W."/>
            <person name="Crous P.W."/>
            <person name="Grigoriev I.V."/>
        </authorList>
    </citation>
    <scope>NUCLEOTIDE SEQUENCE</scope>
    <source>
        <strain evidence="5">CBS 342.82</strain>
    </source>
</reference>
<feature type="repeat" description="WD" evidence="2">
    <location>
        <begin position="1045"/>
        <end position="1085"/>
    </location>
</feature>
<dbReference type="InterPro" id="IPR003593">
    <property type="entry name" value="AAA+_ATPase"/>
</dbReference>
<dbReference type="OrthoDB" id="674604at2759"/>
<feature type="repeat" description="WD" evidence="2">
    <location>
        <begin position="935"/>
        <end position="976"/>
    </location>
</feature>
<evidence type="ECO:0000259" key="3">
    <source>
        <dbReference type="PROSITE" id="PS50837"/>
    </source>
</evidence>
<evidence type="ECO:0000313" key="4">
    <source>
        <dbReference type="Proteomes" id="UP000504637"/>
    </source>
</evidence>
<accession>A0A6J3M5P1</accession>
<organism evidence="5">
    <name type="scientific">Dissoconium aciculare CBS 342.82</name>
    <dbReference type="NCBI Taxonomy" id="1314786"/>
    <lineage>
        <taxon>Eukaryota</taxon>
        <taxon>Fungi</taxon>
        <taxon>Dikarya</taxon>
        <taxon>Ascomycota</taxon>
        <taxon>Pezizomycotina</taxon>
        <taxon>Dothideomycetes</taxon>
        <taxon>Dothideomycetidae</taxon>
        <taxon>Mycosphaerellales</taxon>
        <taxon>Dissoconiaceae</taxon>
        <taxon>Dissoconium</taxon>
    </lineage>
</organism>
<dbReference type="SUPFAM" id="SSF53167">
    <property type="entry name" value="Purine and uridine phosphorylases"/>
    <property type="match status" value="1"/>
</dbReference>
<dbReference type="InterPro" id="IPR056884">
    <property type="entry name" value="NPHP3-like_N"/>
</dbReference>
<dbReference type="Pfam" id="PF24883">
    <property type="entry name" value="NPHP3_N"/>
    <property type="match status" value="1"/>
</dbReference>
<proteinExistence type="predicted"/>
<dbReference type="Proteomes" id="UP000504637">
    <property type="component" value="Unplaced"/>
</dbReference>
<dbReference type="InterPro" id="IPR053137">
    <property type="entry name" value="NLR-like"/>
</dbReference>
<dbReference type="Gene3D" id="3.40.50.1580">
    <property type="entry name" value="Nucleoside phosphorylase domain"/>
    <property type="match status" value="1"/>
</dbReference>
<keyword evidence="2" id="KW-0853">WD repeat</keyword>
<evidence type="ECO:0000313" key="5">
    <source>
        <dbReference type="RefSeq" id="XP_033460234.1"/>
    </source>
</evidence>
<feature type="domain" description="NACHT" evidence="3">
    <location>
        <begin position="406"/>
        <end position="547"/>
    </location>
</feature>
<dbReference type="AlphaFoldDB" id="A0A6J3M5P1"/>
<dbReference type="InterPro" id="IPR035994">
    <property type="entry name" value="Nucleoside_phosphorylase_sf"/>
</dbReference>
<gene>
    <name evidence="5" type="ORF">K489DRAFT_410252</name>
</gene>
<dbReference type="GO" id="GO:0009116">
    <property type="term" value="P:nucleoside metabolic process"/>
    <property type="evidence" value="ECO:0007669"/>
    <property type="project" value="InterPro"/>
</dbReference>
<dbReference type="InterPro" id="IPR027417">
    <property type="entry name" value="P-loop_NTPase"/>
</dbReference>
<reference evidence="5" key="2">
    <citation type="submission" date="2020-04" db="EMBL/GenBank/DDBJ databases">
        <authorList>
            <consortium name="NCBI Genome Project"/>
        </authorList>
    </citation>
    <scope>NUCLEOTIDE SEQUENCE</scope>
    <source>
        <strain evidence="5">CBS 342.82</strain>
    </source>
</reference>
<dbReference type="SMART" id="SM00382">
    <property type="entry name" value="AAA"/>
    <property type="match status" value="1"/>
</dbReference>
<sequence>MADSLQSYTVAWIAALPLERAAAQAMFDTKRDNPPEGFRNKDGDDNVYSWGTVGQHNVVLASLPSGRYGLTSAATVAQGLRSSLPHIRVGLLVGIGAGVPEPQTDGNGSITFEPDIRLGDVVVSNPVGTTGGVVQFDFVKSQERGGRHVLERQGNLNSPPGALLSALSKLRTKYEMEDSIIPALMEDAFSRYPKMSQAYTHPWYRTAGEERVTDVYHLQDGRPIERDARKTPEVHFGTIASGNTLEKSAAHRDQVVSWLKAERINPLCIEMEAAGLMNSFPCLVIRGICDYADMHKNDAWQRYAAMAAAGFAKEFLGCVDELALTQTQKLRLVYDTLRTIDQDLSTVKATTSDIGQQSHLLRLQSASSAAYDCSGKDGTLYEYCLPETRKKLIEDVTRWCRESHQRLFLISGMAGTGKSTLIRTIARQINDEGLLAASFFFRQNLDFHRDGSRFVSSIVNQLLTRHRTLRPFVAAALDADRDLPGGPFRIQFTKLLKEPLVKAGLLKLVLVIDALDECTVEDAKMILRELAMLAQEIGLRIVVTSRPEKHIEDHFAVFPADMRRLETICEEETEADIRLFLKECFDSIVKNDAQQPWPQLKAGWPTSTTMDELVQLTKPLFIFAETVIRYVRGYHDPVKCLTDLLKENRSTSLQGMQQVYLPILRKVYRDVEARAKVITMFKTIVGAIVLVQNPLSIPSLGWLLNIEPGVIHKFLKPLRSVLRIPDDSGSPVSILHESFKDFLLDQEHEFRIDNRLTNGALLEHCLRIMNDRLRQDICGTKEPRSNRDDCQNVGAHIAPELAYACQYWTSHFEGISELSDAHTDHVYSFLQHKLLHWLEALSWLNCISSAIAQLTKLKSHIERSKHAPLSAFLDDALRFVRQNRFVIDLTPLQLYTTVLYFAPKNSIVRNTFLHQLTSLFPSYTTSDWSAEILKIRGHDVEVDTVAFSPDGQIIASASNDKTIRLWNAVTGEEIQRLKGHDGSLNAGAFYEEVVALTSYDRTRRPWGLEGYRSAVAVSQAGQAIALTSDKTVRLHNTRTGEVTQQLEHNDRVRAVTFSPDGQFVASADYKTVWLWNAETGDVIQRLEHENWF</sequence>
<dbReference type="SUPFAM" id="SSF52540">
    <property type="entry name" value="P-loop containing nucleoside triphosphate hydrolases"/>
    <property type="match status" value="1"/>
</dbReference>
<dbReference type="Pfam" id="PF00400">
    <property type="entry name" value="WD40"/>
    <property type="match status" value="2"/>
</dbReference>
<dbReference type="PROSITE" id="PS50837">
    <property type="entry name" value="NACHT"/>
    <property type="match status" value="1"/>
</dbReference>
<dbReference type="Gene3D" id="3.40.50.300">
    <property type="entry name" value="P-loop containing nucleotide triphosphate hydrolases"/>
    <property type="match status" value="1"/>
</dbReference>
<keyword evidence="4" id="KW-1185">Reference proteome</keyword>
<dbReference type="InterPro" id="IPR015943">
    <property type="entry name" value="WD40/YVTN_repeat-like_dom_sf"/>
</dbReference>
<dbReference type="PANTHER" id="PTHR46082">
    <property type="entry name" value="ATP/GTP-BINDING PROTEIN-RELATED"/>
    <property type="match status" value="1"/>
</dbReference>
<dbReference type="PANTHER" id="PTHR46082:SF11">
    <property type="entry name" value="AAA+ ATPASE DOMAIN-CONTAINING PROTEIN-RELATED"/>
    <property type="match status" value="1"/>
</dbReference>
<dbReference type="GeneID" id="54365488"/>
<dbReference type="GO" id="GO:0003824">
    <property type="term" value="F:catalytic activity"/>
    <property type="evidence" value="ECO:0007669"/>
    <property type="project" value="InterPro"/>
</dbReference>
<name>A0A6J3M5P1_9PEZI</name>
<dbReference type="RefSeq" id="XP_033460234.1">
    <property type="nucleotide sequence ID" value="XM_033607689.1"/>
</dbReference>
<dbReference type="SMART" id="SM00320">
    <property type="entry name" value="WD40"/>
    <property type="match status" value="3"/>
</dbReference>
<protein>
    <recommendedName>
        <fullName evidence="3">NACHT domain-containing protein</fullName>
    </recommendedName>
</protein>
<dbReference type="Gene3D" id="2.130.10.10">
    <property type="entry name" value="YVTN repeat-like/Quinoprotein amine dehydrogenase"/>
    <property type="match status" value="2"/>
</dbReference>
<keyword evidence="1" id="KW-0677">Repeat</keyword>
<reference evidence="5" key="3">
    <citation type="submission" date="2025-08" db="UniProtKB">
        <authorList>
            <consortium name="RefSeq"/>
        </authorList>
    </citation>
    <scope>IDENTIFICATION</scope>
    <source>
        <strain evidence="5">CBS 342.82</strain>
    </source>
</reference>
<dbReference type="SUPFAM" id="SSF50978">
    <property type="entry name" value="WD40 repeat-like"/>
    <property type="match status" value="1"/>
</dbReference>
<dbReference type="InterPro" id="IPR036322">
    <property type="entry name" value="WD40_repeat_dom_sf"/>
</dbReference>
<dbReference type="InterPro" id="IPR007111">
    <property type="entry name" value="NACHT_NTPase"/>
</dbReference>
<dbReference type="PROSITE" id="PS50294">
    <property type="entry name" value="WD_REPEATS_REGION"/>
    <property type="match status" value="1"/>
</dbReference>
<dbReference type="InterPro" id="IPR001680">
    <property type="entry name" value="WD40_rpt"/>
</dbReference>
<dbReference type="PROSITE" id="PS50082">
    <property type="entry name" value="WD_REPEATS_2"/>
    <property type="match status" value="2"/>
</dbReference>
<evidence type="ECO:0000256" key="2">
    <source>
        <dbReference type="PROSITE-ProRule" id="PRU00221"/>
    </source>
</evidence>
<evidence type="ECO:0000256" key="1">
    <source>
        <dbReference type="ARBA" id="ARBA00022737"/>
    </source>
</evidence>